<keyword evidence="1" id="KW-0812">Transmembrane</keyword>
<evidence type="ECO:0000313" key="3">
    <source>
        <dbReference type="EnsemblPlants" id="Pp3c13_8770V3.1"/>
    </source>
</evidence>
<name>A9S6L5_PHYPA</name>
<dbReference type="InterPro" id="IPR056715">
    <property type="entry name" value="DUF7813"/>
</dbReference>
<proteinExistence type="predicted"/>
<sequence length="488" mass="54102">MGRLELREEQSVRGVLKQAGHLWRMCLVPICILALVSAFYYYAMETFALSRGLAFAQLDGNYSFANSSLGHARNSQDLKISRESFEGSLKEGTEDKGFVARHLAMFLSSFDEAIMESLADSREKMSMHETRASNSRTASLKRDALHANYATQVSEGPQTTADIPTHMGAEEIPEETINANGAGDMEPLPKFSLKLRVLGKNESTEFEDTYEEKVGLVVPSARLMGGRNVDRPVPQLGLTLLFMLSVLAGAFMAFCAVIMLQHAALLGTVAYSVISAYLGKQVGVVRAVKSGLRLGMIRLIWLGILHGTFRDLMSLFIMKSFVGGGVLEPEKAERLVLRLSMMPFSFLAPFKDVEATSLALAARIGGLVSVDYMLEGAISCIYVMACWVTIMERQYWGFSALSRGWKLVSNMQHQVLAVKLLESILCGRSARWVLSQFMGPFLSMLVVSVGQLYFIICWLVLYLSARCKLDTNPRFSLGVLEDFLDRVR</sequence>
<dbReference type="HOGENOM" id="CLU_559474_0_0_1"/>
<evidence type="ECO:0000313" key="4">
    <source>
        <dbReference type="Proteomes" id="UP000006727"/>
    </source>
</evidence>
<feature type="transmembrane region" description="Helical" evidence="1">
    <location>
        <begin position="372"/>
        <end position="390"/>
    </location>
</feature>
<keyword evidence="1" id="KW-1133">Transmembrane helix</keyword>
<gene>
    <name evidence="3" type="primary">LOC112290621</name>
    <name evidence="2" type="ORF">PHYPA_017149</name>
</gene>
<evidence type="ECO:0000313" key="2">
    <source>
        <dbReference type="EMBL" id="PNR42320.1"/>
    </source>
</evidence>
<dbReference type="PaxDb" id="3218-PP1S52_66V6.2"/>
<keyword evidence="4" id="KW-1185">Reference proteome</keyword>
<dbReference type="PANTHER" id="PTHR36353:SF1">
    <property type="entry name" value="TRANSMEMBRANE PROTEIN"/>
    <property type="match status" value="1"/>
</dbReference>
<dbReference type="EnsemblPlants" id="Pp3c13_8770V3.2">
    <property type="protein sequence ID" value="Pp3c13_8770V3.2"/>
    <property type="gene ID" value="Pp3c13_8770"/>
</dbReference>
<feature type="transmembrane region" description="Helical" evidence="1">
    <location>
        <begin position="441"/>
        <end position="465"/>
    </location>
</feature>
<reference evidence="3" key="3">
    <citation type="submission" date="2020-12" db="UniProtKB">
        <authorList>
            <consortium name="EnsemblPlants"/>
        </authorList>
    </citation>
    <scope>IDENTIFICATION</scope>
</reference>
<dbReference type="Proteomes" id="UP000006727">
    <property type="component" value="Chromosome 13"/>
</dbReference>
<dbReference type="AlphaFoldDB" id="A9S6L5"/>
<protein>
    <submittedName>
        <fullName evidence="2 3">Uncharacterized protein</fullName>
    </submittedName>
</protein>
<dbReference type="RefSeq" id="XP_024392861.1">
    <property type="nucleotide sequence ID" value="XM_024537093.2"/>
</dbReference>
<organism evidence="2">
    <name type="scientific">Physcomitrium patens</name>
    <name type="common">Spreading-leaved earth moss</name>
    <name type="synonym">Physcomitrella patens</name>
    <dbReference type="NCBI Taxonomy" id="3218"/>
    <lineage>
        <taxon>Eukaryota</taxon>
        <taxon>Viridiplantae</taxon>
        <taxon>Streptophyta</taxon>
        <taxon>Embryophyta</taxon>
        <taxon>Bryophyta</taxon>
        <taxon>Bryophytina</taxon>
        <taxon>Bryopsida</taxon>
        <taxon>Funariidae</taxon>
        <taxon>Funariales</taxon>
        <taxon>Funariaceae</taxon>
        <taxon>Physcomitrium</taxon>
    </lineage>
</organism>
<dbReference type="Pfam" id="PF25105">
    <property type="entry name" value="DUF7813"/>
    <property type="match status" value="1"/>
</dbReference>
<dbReference type="KEGG" id="ppp:112290621"/>
<dbReference type="OrthoDB" id="1295726at2759"/>
<reference evidence="2 4" key="1">
    <citation type="journal article" date="2008" name="Science">
        <title>The Physcomitrella genome reveals evolutionary insights into the conquest of land by plants.</title>
        <authorList>
            <person name="Rensing S."/>
            <person name="Lang D."/>
            <person name="Zimmer A."/>
            <person name="Terry A."/>
            <person name="Salamov A."/>
            <person name="Shapiro H."/>
            <person name="Nishiyama T."/>
            <person name="Perroud P.-F."/>
            <person name="Lindquist E."/>
            <person name="Kamisugi Y."/>
            <person name="Tanahashi T."/>
            <person name="Sakakibara K."/>
            <person name="Fujita T."/>
            <person name="Oishi K."/>
            <person name="Shin-I T."/>
            <person name="Kuroki Y."/>
            <person name="Toyoda A."/>
            <person name="Suzuki Y."/>
            <person name="Hashimoto A."/>
            <person name="Yamaguchi K."/>
            <person name="Sugano A."/>
            <person name="Kohara Y."/>
            <person name="Fujiyama A."/>
            <person name="Anterola A."/>
            <person name="Aoki S."/>
            <person name="Ashton N."/>
            <person name="Barbazuk W.B."/>
            <person name="Barker E."/>
            <person name="Bennetzen J."/>
            <person name="Bezanilla M."/>
            <person name="Blankenship R."/>
            <person name="Cho S.H."/>
            <person name="Dutcher S."/>
            <person name="Estelle M."/>
            <person name="Fawcett J.A."/>
            <person name="Gundlach H."/>
            <person name="Hanada K."/>
            <person name="Heyl A."/>
            <person name="Hicks K.A."/>
            <person name="Hugh J."/>
            <person name="Lohr M."/>
            <person name="Mayer K."/>
            <person name="Melkozernov A."/>
            <person name="Murata T."/>
            <person name="Nelson D."/>
            <person name="Pils B."/>
            <person name="Prigge M."/>
            <person name="Reiss B."/>
            <person name="Renner T."/>
            <person name="Rombauts S."/>
            <person name="Rushton P."/>
            <person name="Sanderfoot A."/>
            <person name="Schween G."/>
            <person name="Shiu S.-H."/>
            <person name="Stueber K."/>
            <person name="Theodoulou F.L."/>
            <person name="Tu H."/>
            <person name="Van de Peer Y."/>
            <person name="Verrier P.J."/>
            <person name="Waters E."/>
            <person name="Wood A."/>
            <person name="Yang L."/>
            <person name="Cove D."/>
            <person name="Cuming A."/>
            <person name="Hasebe M."/>
            <person name="Lucas S."/>
            <person name="Mishler D.B."/>
            <person name="Reski R."/>
            <person name="Grigoriev I."/>
            <person name="Quatrano R.S."/>
            <person name="Boore J.L."/>
        </authorList>
    </citation>
    <scope>NUCLEOTIDE SEQUENCE [LARGE SCALE GENOMIC DNA]</scope>
    <source>
        <strain evidence="3 4">cv. Gransden 2004</strain>
    </source>
</reference>
<dbReference type="GeneID" id="112290621"/>
<accession>A9S6L5</accession>
<dbReference type="EMBL" id="ABEU02000013">
    <property type="protein sequence ID" value="PNR42320.1"/>
    <property type="molecule type" value="Genomic_DNA"/>
</dbReference>
<keyword evidence="1" id="KW-0472">Membrane</keyword>
<dbReference type="PANTHER" id="PTHR36353">
    <property type="entry name" value="TRANSMEMBRANE PROTEIN"/>
    <property type="match status" value="1"/>
</dbReference>
<feature type="transmembrane region" description="Helical" evidence="1">
    <location>
        <begin position="236"/>
        <end position="256"/>
    </location>
</feature>
<dbReference type="Gramene" id="Pp3c13_8770V3.2">
    <property type="protein sequence ID" value="Pp3c13_8770V3.2"/>
    <property type="gene ID" value="Pp3c13_8770"/>
</dbReference>
<dbReference type="EnsemblPlants" id="Pp3c13_8770V3.1">
    <property type="protein sequence ID" value="Pp3c13_8770V3.1"/>
    <property type="gene ID" value="Pp3c13_8770"/>
</dbReference>
<feature type="transmembrane region" description="Helical" evidence="1">
    <location>
        <begin position="21"/>
        <end position="43"/>
    </location>
</feature>
<dbReference type="eggNOG" id="ENOG502QSYE">
    <property type="taxonomic scope" value="Eukaryota"/>
</dbReference>
<evidence type="ECO:0000256" key="1">
    <source>
        <dbReference type="SAM" id="Phobius"/>
    </source>
</evidence>
<reference evidence="2 4" key="2">
    <citation type="journal article" date="2018" name="Plant J.">
        <title>The Physcomitrella patens chromosome-scale assembly reveals moss genome structure and evolution.</title>
        <authorList>
            <person name="Lang D."/>
            <person name="Ullrich K.K."/>
            <person name="Murat F."/>
            <person name="Fuchs J."/>
            <person name="Jenkins J."/>
            <person name="Haas F.B."/>
            <person name="Piednoel M."/>
            <person name="Gundlach H."/>
            <person name="Van Bel M."/>
            <person name="Meyberg R."/>
            <person name="Vives C."/>
            <person name="Morata J."/>
            <person name="Symeonidi A."/>
            <person name="Hiss M."/>
            <person name="Muchero W."/>
            <person name="Kamisugi Y."/>
            <person name="Saleh O."/>
            <person name="Blanc G."/>
            <person name="Decker E.L."/>
            <person name="van Gessel N."/>
            <person name="Grimwood J."/>
            <person name="Hayes R.D."/>
            <person name="Graham S.W."/>
            <person name="Gunter L.E."/>
            <person name="McDaniel S.F."/>
            <person name="Hoernstein S.N.W."/>
            <person name="Larsson A."/>
            <person name="Li F.W."/>
            <person name="Perroud P.F."/>
            <person name="Phillips J."/>
            <person name="Ranjan P."/>
            <person name="Rokshar D.S."/>
            <person name="Rothfels C.J."/>
            <person name="Schneider L."/>
            <person name="Shu S."/>
            <person name="Stevenson D.W."/>
            <person name="Thummler F."/>
            <person name="Tillich M."/>
            <person name="Villarreal Aguilar J.C."/>
            <person name="Widiez T."/>
            <person name="Wong G.K."/>
            <person name="Wymore A."/>
            <person name="Zhang Y."/>
            <person name="Zimmer A.D."/>
            <person name="Quatrano R.S."/>
            <person name="Mayer K.F.X."/>
            <person name="Goodstein D."/>
            <person name="Casacuberta J.M."/>
            <person name="Vandepoele K."/>
            <person name="Reski R."/>
            <person name="Cuming A.C."/>
            <person name="Tuskan G.A."/>
            <person name="Maumus F."/>
            <person name="Salse J."/>
            <person name="Schmutz J."/>
            <person name="Rensing S.A."/>
        </authorList>
    </citation>
    <scope>NUCLEOTIDE SEQUENCE [LARGE SCALE GENOMIC DNA]</scope>
    <source>
        <strain evidence="3 4">cv. Gransden 2004</strain>
    </source>
</reference>
<dbReference type="Gramene" id="Pp3c13_8770V3.1">
    <property type="protein sequence ID" value="Pp3c13_8770V3.1"/>
    <property type="gene ID" value="Pp3c13_8770"/>
</dbReference>